<name>A0A9D4NN96_DREPO</name>
<sequence>MTSADRGPFAVTGNQIVKMAGALDFETKATYNLDVTCTDGLLEITDTCVVKVQNVGPEITCLPTASTVDEWQTAEKQLTTLTLTEEAADCVQTSPTYYEFNVKYEPTT</sequence>
<organism evidence="1 2">
    <name type="scientific">Dreissena polymorpha</name>
    <name type="common">Zebra mussel</name>
    <name type="synonym">Mytilus polymorpha</name>
    <dbReference type="NCBI Taxonomy" id="45954"/>
    <lineage>
        <taxon>Eukaryota</taxon>
        <taxon>Metazoa</taxon>
        <taxon>Spiralia</taxon>
        <taxon>Lophotrochozoa</taxon>
        <taxon>Mollusca</taxon>
        <taxon>Bivalvia</taxon>
        <taxon>Autobranchia</taxon>
        <taxon>Heteroconchia</taxon>
        <taxon>Euheterodonta</taxon>
        <taxon>Imparidentia</taxon>
        <taxon>Neoheterodontei</taxon>
        <taxon>Myida</taxon>
        <taxon>Dreissenoidea</taxon>
        <taxon>Dreissenidae</taxon>
        <taxon>Dreissena</taxon>
    </lineage>
</organism>
<evidence type="ECO:0000313" key="1">
    <source>
        <dbReference type="EMBL" id="KAH3896689.1"/>
    </source>
</evidence>
<reference evidence="1" key="2">
    <citation type="submission" date="2020-11" db="EMBL/GenBank/DDBJ databases">
        <authorList>
            <person name="McCartney M.A."/>
            <person name="Auch B."/>
            <person name="Kono T."/>
            <person name="Mallez S."/>
            <person name="Becker A."/>
            <person name="Gohl D.M."/>
            <person name="Silverstein K.A.T."/>
            <person name="Koren S."/>
            <person name="Bechman K.B."/>
            <person name="Herman A."/>
            <person name="Abrahante J.E."/>
            <person name="Garbe J."/>
        </authorList>
    </citation>
    <scope>NUCLEOTIDE SEQUENCE</scope>
    <source>
        <strain evidence="1">Duluth1</strain>
        <tissue evidence="1">Whole animal</tissue>
    </source>
</reference>
<dbReference type="Proteomes" id="UP000828390">
    <property type="component" value="Unassembled WGS sequence"/>
</dbReference>
<dbReference type="EMBL" id="JAIWYP010000001">
    <property type="protein sequence ID" value="KAH3896689.1"/>
    <property type="molecule type" value="Genomic_DNA"/>
</dbReference>
<comment type="caution">
    <text evidence="1">The sequence shown here is derived from an EMBL/GenBank/DDBJ whole genome shotgun (WGS) entry which is preliminary data.</text>
</comment>
<dbReference type="CDD" id="cd11304">
    <property type="entry name" value="Cadherin_repeat"/>
    <property type="match status" value="1"/>
</dbReference>
<proteinExistence type="predicted"/>
<protein>
    <submittedName>
        <fullName evidence="1">Uncharacterized protein</fullName>
    </submittedName>
</protein>
<reference evidence="1" key="1">
    <citation type="journal article" date="2019" name="bioRxiv">
        <title>The Genome of the Zebra Mussel, Dreissena polymorpha: A Resource for Invasive Species Research.</title>
        <authorList>
            <person name="McCartney M.A."/>
            <person name="Auch B."/>
            <person name="Kono T."/>
            <person name="Mallez S."/>
            <person name="Zhang Y."/>
            <person name="Obille A."/>
            <person name="Becker A."/>
            <person name="Abrahante J.E."/>
            <person name="Garbe J."/>
            <person name="Badalamenti J.P."/>
            <person name="Herman A."/>
            <person name="Mangelson H."/>
            <person name="Liachko I."/>
            <person name="Sullivan S."/>
            <person name="Sone E.D."/>
            <person name="Koren S."/>
            <person name="Silverstein K.A.T."/>
            <person name="Beckman K.B."/>
            <person name="Gohl D.M."/>
        </authorList>
    </citation>
    <scope>NUCLEOTIDE SEQUENCE</scope>
    <source>
        <strain evidence="1">Duluth1</strain>
        <tissue evidence="1">Whole animal</tissue>
    </source>
</reference>
<accession>A0A9D4NN96</accession>
<dbReference type="Gene3D" id="2.60.40.60">
    <property type="entry name" value="Cadherins"/>
    <property type="match status" value="1"/>
</dbReference>
<evidence type="ECO:0000313" key="2">
    <source>
        <dbReference type="Proteomes" id="UP000828390"/>
    </source>
</evidence>
<keyword evidence="2" id="KW-1185">Reference proteome</keyword>
<dbReference type="AlphaFoldDB" id="A0A9D4NN96"/>
<gene>
    <name evidence="1" type="ORF">DPMN_020867</name>
</gene>